<evidence type="ECO:0000256" key="2">
    <source>
        <dbReference type="SAM" id="Phobius"/>
    </source>
</evidence>
<dbReference type="InterPro" id="IPR008780">
    <property type="entry name" value="Plasmodium_Vir"/>
</dbReference>
<keyword evidence="2" id="KW-1133">Transmembrane helix</keyword>
<evidence type="ECO:0000313" key="4">
    <source>
        <dbReference type="Proteomes" id="UP000195521"/>
    </source>
</evidence>
<dbReference type="RefSeq" id="XP_028546550.1">
    <property type="nucleotide sequence ID" value="XM_028690749.1"/>
</dbReference>
<organism evidence="3 4">
    <name type="scientific">Plasmodium gonderi</name>
    <dbReference type="NCBI Taxonomy" id="77519"/>
    <lineage>
        <taxon>Eukaryota</taxon>
        <taxon>Sar</taxon>
        <taxon>Alveolata</taxon>
        <taxon>Apicomplexa</taxon>
        <taxon>Aconoidasida</taxon>
        <taxon>Haemosporida</taxon>
        <taxon>Plasmodiidae</taxon>
        <taxon>Plasmodium</taxon>
        <taxon>Plasmodium (Plasmodium)</taxon>
    </lineage>
</organism>
<feature type="region of interest" description="Disordered" evidence="1">
    <location>
        <begin position="243"/>
        <end position="263"/>
    </location>
</feature>
<protein>
    <submittedName>
        <fullName evidence="3">Variable surface protein</fullName>
    </submittedName>
</protein>
<name>A0A1Y1JNC1_PLAGO</name>
<evidence type="ECO:0000256" key="1">
    <source>
        <dbReference type="SAM" id="MobiDB-lite"/>
    </source>
</evidence>
<gene>
    <name evidence="3" type="ORF">PGO_000315</name>
</gene>
<feature type="transmembrane region" description="Helical" evidence="2">
    <location>
        <begin position="319"/>
        <end position="340"/>
    </location>
</feature>
<dbReference type="GeneID" id="39744769"/>
<dbReference type="Pfam" id="PF05795">
    <property type="entry name" value="Plasmodium_Vir"/>
    <property type="match status" value="1"/>
</dbReference>
<dbReference type="OrthoDB" id="386729at2759"/>
<reference evidence="4" key="1">
    <citation type="submission" date="2017-04" db="EMBL/GenBank/DDBJ databases">
        <title>Plasmodium gonderi genome.</title>
        <authorList>
            <person name="Arisue N."/>
            <person name="Honma H."/>
            <person name="Kawai S."/>
            <person name="Tougan T."/>
            <person name="Tanabe K."/>
            <person name="Horii T."/>
        </authorList>
    </citation>
    <scope>NUCLEOTIDE SEQUENCE [LARGE SCALE GENOMIC DNA]</scope>
    <source>
        <strain evidence="4">ATCC 30045</strain>
    </source>
</reference>
<keyword evidence="4" id="KW-1185">Reference proteome</keyword>
<comment type="caution">
    <text evidence="3">The sequence shown here is derived from an EMBL/GenBank/DDBJ whole genome shotgun (WGS) entry which is preliminary data.</text>
</comment>
<accession>A0A1Y1JNC1</accession>
<keyword evidence="2" id="KW-0812">Transmembrane</keyword>
<dbReference type="Proteomes" id="UP000195521">
    <property type="component" value="Unassembled WGS sequence"/>
</dbReference>
<proteinExistence type="predicted"/>
<dbReference type="OMA" id="KRLYDYC"/>
<keyword evidence="2" id="KW-0472">Membrane</keyword>
<sequence length="393" mass="46660">MQRKNIQNKLKEYFENDKLGLPSAQFYKKLDLRLFNYNNVNWKHNQNELKVYYKMCETFHSTHKSDFFRRLCSVLLWHLSTANTIMNERNNDYNNCELLNYWIYSRLSWMYNKEHAPIINMFAKIQMLWNSLVEDPVNRSFYNKCSPKFNMPYQHNLMRRKRLYDYCIDYNALLSIAKLYKDNRDIICEYFKRKTELYQEFKKYCDEKNNYKCPEFFNKCKEYSPSKALTEINNYTEADKSISENSSVQSKDTFSAHTSAERETSLEVQSATLHTKASGGHLVLLDELAHGDDSLLKVYETEEFADLFIYRDRSSIVSVFGKTFLGLILFTIVSSILYKFTPIGIQLRKIVGLKKNIISDINRSKNVLFDYSSESCNSNYMNGQEHFVVYHPD</sequence>
<dbReference type="AlphaFoldDB" id="A0A1Y1JNC1"/>
<evidence type="ECO:0000313" key="3">
    <source>
        <dbReference type="EMBL" id="GAW83961.1"/>
    </source>
</evidence>
<feature type="compositionally biased region" description="Polar residues" evidence="1">
    <location>
        <begin position="243"/>
        <end position="258"/>
    </location>
</feature>
<dbReference type="EMBL" id="BDQF01000042">
    <property type="protein sequence ID" value="GAW83961.1"/>
    <property type="molecule type" value="Genomic_DNA"/>
</dbReference>